<feature type="domain" description="Exonuclease" evidence="8">
    <location>
        <begin position="741"/>
        <end position="900"/>
    </location>
</feature>
<evidence type="ECO:0000256" key="4">
    <source>
        <dbReference type="ARBA" id="ARBA00022801"/>
    </source>
</evidence>
<proteinExistence type="inferred from homology"/>
<dbReference type="PANTHER" id="PTHR12801:SF152">
    <property type="entry name" value="EXONUCLEASE DOMAIN-CONTAINING PROTEIN"/>
    <property type="match status" value="1"/>
</dbReference>
<feature type="compositionally biased region" description="Polar residues" evidence="7">
    <location>
        <begin position="110"/>
        <end position="119"/>
    </location>
</feature>
<dbReference type="Pfam" id="PF15870">
    <property type="entry name" value="EloA-BP1"/>
    <property type="match status" value="1"/>
</dbReference>
<dbReference type="SUPFAM" id="SSF53098">
    <property type="entry name" value="Ribonuclease H-like"/>
    <property type="match status" value="1"/>
</dbReference>
<evidence type="ECO:0000256" key="2">
    <source>
        <dbReference type="ARBA" id="ARBA00006357"/>
    </source>
</evidence>
<evidence type="ECO:0000313" key="10">
    <source>
        <dbReference type="Proteomes" id="UP000002279"/>
    </source>
</evidence>
<dbReference type="GeneTree" id="ENSGT00940000165347"/>
<organism evidence="9 10">
    <name type="scientific">Ornithorhynchus anatinus</name>
    <name type="common">Duckbill platypus</name>
    <dbReference type="NCBI Taxonomy" id="9258"/>
    <lineage>
        <taxon>Eukaryota</taxon>
        <taxon>Metazoa</taxon>
        <taxon>Chordata</taxon>
        <taxon>Craniata</taxon>
        <taxon>Vertebrata</taxon>
        <taxon>Euteleostomi</taxon>
        <taxon>Mammalia</taxon>
        <taxon>Monotremata</taxon>
        <taxon>Ornithorhynchidae</taxon>
        <taxon>Ornithorhynchus</taxon>
    </lineage>
</organism>
<dbReference type="InterPro" id="IPR034922">
    <property type="entry name" value="REX1-like_exo"/>
</dbReference>
<keyword evidence="5" id="KW-0269">Exonuclease</keyword>
<feature type="region of interest" description="Disordered" evidence="7">
    <location>
        <begin position="247"/>
        <end position="278"/>
    </location>
</feature>
<gene>
    <name evidence="9" type="primary">LOC100086865</name>
</gene>
<evidence type="ECO:0000256" key="5">
    <source>
        <dbReference type="ARBA" id="ARBA00022839"/>
    </source>
</evidence>
<feature type="compositionally biased region" description="Basic and acidic residues" evidence="7">
    <location>
        <begin position="1"/>
        <end position="17"/>
    </location>
</feature>
<feature type="compositionally biased region" description="Basic and acidic residues" evidence="7">
    <location>
        <begin position="42"/>
        <end position="58"/>
    </location>
</feature>
<dbReference type="HOGENOM" id="CLU_022453_5_0_1"/>
<evidence type="ECO:0000256" key="1">
    <source>
        <dbReference type="ARBA" id="ARBA00004123"/>
    </source>
</evidence>
<dbReference type="GO" id="GO:0005634">
    <property type="term" value="C:nucleus"/>
    <property type="evidence" value="ECO:0007669"/>
    <property type="project" value="UniProtKB-SubCell"/>
</dbReference>
<comment type="subcellular location">
    <subcellularLocation>
        <location evidence="1">Nucleus</location>
    </subcellularLocation>
</comment>
<evidence type="ECO:0000256" key="6">
    <source>
        <dbReference type="ARBA" id="ARBA00023242"/>
    </source>
</evidence>
<dbReference type="AlphaFoldDB" id="F6RIR0"/>
<feature type="region of interest" description="Disordered" evidence="7">
    <location>
        <begin position="101"/>
        <end position="121"/>
    </location>
</feature>
<dbReference type="InterPro" id="IPR031736">
    <property type="entry name" value="REXO1-like_dom"/>
</dbReference>
<dbReference type="Bgee" id="ENSOANG00000010599">
    <property type="expression patterns" value="Expressed in testis"/>
</dbReference>
<dbReference type="PANTHER" id="PTHR12801">
    <property type="entry name" value="RNA EXONUCLEASE REXO1 / RECO3 FAMILY MEMBER-RELATED"/>
    <property type="match status" value="1"/>
</dbReference>
<feature type="compositionally biased region" description="Polar residues" evidence="7">
    <location>
        <begin position="357"/>
        <end position="368"/>
    </location>
</feature>
<reference evidence="9" key="2">
    <citation type="submission" date="2025-08" db="UniProtKB">
        <authorList>
            <consortium name="Ensembl"/>
        </authorList>
    </citation>
    <scope>IDENTIFICATION</scope>
    <source>
        <strain evidence="9">Glennie</strain>
    </source>
</reference>
<dbReference type="GO" id="GO:0004527">
    <property type="term" value="F:exonuclease activity"/>
    <property type="evidence" value="ECO:0007669"/>
    <property type="project" value="UniProtKB-KW"/>
</dbReference>
<dbReference type="GO" id="GO:0003676">
    <property type="term" value="F:nucleic acid binding"/>
    <property type="evidence" value="ECO:0007669"/>
    <property type="project" value="InterPro"/>
</dbReference>
<evidence type="ECO:0000256" key="7">
    <source>
        <dbReference type="SAM" id="MobiDB-lite"/>
    </source>
</evidence>
<dbReference type="CDD" id="cd06145">
    <property type="entry name" value="REX1_like"/>
    <property type="match status" value="1"/>
</dbReference>
<reference evidence="9" key="3">
    <citation type="submission" date="2025-09" db="UniProtKB">
        <authorList>
            <consortium name="Ensembl"/>
        </authorList>
    </citation>
    <scope>IDENTIFICATION</scope>
    <source>
        <strain evidence="9">Glennie</strain>
    </source>
</reference>
<feature type="compositionally biased region" description="Polar residues" evidence="7">
    <location>
        <begin position="247"/>
        <end position="256"/>
    </location>
</feature>
<sequence>MDRSDDKITNTFEEKQKTQLQCHLGPQELPQNAIPSFPQSGMDERNAKQDETSVKDSSEGNDLVSQKHVTKFKYPAPDLGSGPLLNYSSGVTSASKIKVGSAVKADRSEQSPNFSSSLESCYEPSKKTTYCISPIKLKINLESDEDELVIDAPPLVAVAKKSRRSRSLPIEKESLRGKCEGNLQNSHTKLALLETVKEQVDVDKHGQSDVNPSEKPGLAVENAGFHGLESYVSKMERCSENKQYLFTSEESKSSASPPQIQIKKKKSEKDHSKDEILVKRKSVQEEQMKEFLHLPNISQPDVPSSERNSEEKIKLTKDVRIPGAKMKRGKWDNLDCDMWPSLSKKSCSIGEPGGGTDPSSSKGSNIKITSDLIVTKAEEELTEDSTQSSDSSEDPVEECRRIFNEFEKEMKKKPIAKKATFTAQAHHKKVQQDQQPSLWIASGVKSGESSDAATNEKKAAVKPLTAQSQDVKPQDVLKVPCSSTVPEKRIFLLPQVTKWKRSLGIPYSTPKVPQETRQRYLNLFVKEHLEHGKTMNEAFEEAKKEEKAIYDRCGSKKMYLNIAVNTLKKLRNPIPKPLSDQGAVSTGSSESKFTTPETRGMAGAALYRHLREYILTGQQLYENNYPQPNPGRPGNAVFYNEGYKWYLEDATRRLCCRCGKIYSVTSSGSHIQKEECSYHYGKMLRFEVAGGLETRYSCCDGGIGSSGCQTAKFHVHDGRKENLDGFVETYIKYPPFDGNPGVYAVDSEMSYTVQGLEITRVTVVDPNLVVVYDTFVKPDNEIIDYNTRFSGVTEENLKNVTTSIRDVQAVLLNLFSADTILIGHSFECDLCALKLIHNTVVDTSIVFPHQLGLPHKRPLRQLMADFLKRIIQNGVGGHNSIEDAAACMELMLWKVKEDNKGRKWARFPVPF</sequence>
<evidence type="ECO:0000259" key="8">
    <source>
        <dbReference type="SMART" id="SM00479"/>
    </source>
</evidence>
<dbReference type="FunFam" id="3.30.420.10:FF:000021">
    <property type="entry name" value="RNA exonuclease 1 homolog"/>
    <property type="match status" value="1"/>
</dbReference>
<dbReference type="Gene3D" id="3.30.420.10">
    <property type="entry name" value="Ribonuclease H-like superfamily/Ribonuclease H"/>
    <property type="match status" value="1"/>
</dbReference>
<comment type="similarity">
    <text evidence="2">Belongs to the REXO1/REXO3 family.</text>
</comment>
<accession>F6RIR0</accession>
<dbReference type="InterPro" id="IPR036397">
    <property type="entry name" value="RNaseH_sf"/>
</dbReference>
<feature type="region of interest" description="Disordered" evidence="7">
    <location>
        <begin position="1"/>
        <end position="69"/>
    </location>
</feature>
<dbReference type="STRING" id="9258.ENSOANP00000016795"/>
<evidence type="ECO:0000256" key="3">
    <source>
        <dbReference type="ARBA" id="ARBA00022722"/>
    </source>
</evidence>
<dbReference type="Ensembl" id="ENSOANT00000016798.3">
    <property type="protein sequence ID" value="ENSOANP00000016795.2"/>
    <property type="gene ID" value="ENSOANG00000010599.4"/>
</dbReference>
<dbReference type="InterPro" id="IPR047021">
    <property type="entry name" value="REXO1/3/4-like"/>
</dbReference>
<dbReference type="InterPro" id="IPR013520">
    <property type="entry name" value="Ribonucl_H"/>
</dbReference>
<keyword evidence="3" id="KW-0540">Nuclease</keyword>
<protein>
    <recommendedName>
        <fullName evidence="8">Exonuclease domain-containing protein</fullName>
    </recommendedName>
</protein>
<feature type="region of interest" description="Disordered" evidence="7">
    <location>
        <begin position="346"/>
        <end position="397"/>
    </location>
</feature>
<dbReference type="eggNOG" id="KOG2248">
    <property type="taxonomic scope" value="Eukaryota"/>
</dbReference>
<feature type="compositionally biased region" description="Polar residues" evidence="7">
    <location>
        <begin position="296"/>
        <end position="306"/>
    </location>
</feature>
<keyword evidence="4" id="KW-0378">Hydrolase</keyword>
<keyword evidence="10" id="KW-1185">Reference proteome</keyword>
<dbReference type="Proteomes" id="UP000002279">
    <property type="component" value="Chromosome X5"/>
</dbReference>
<keyword evidence="6" id="KW-0539">Nucleus</keyword>
<feature type="compositionally biased region" description="Polar residues" evidence="7">
    <location>
        <begin position="29"/>
        <end position="39"/>
    </location>
</feature>
<evidence type="ECO:0000313" key="9">
    <source>
        <dbReference type="Ensembl" id="ENSOANP00000016795.2"/>
    </source>
</evidence>
<feature type="compositionally biased region" description="Basic and acidic residues" evidence="7">
    <location>
        <begin position="307"/>
        <end position="317"/>
    </location>
</feature>
<dbReference type="InterPro" id="IPR012337">
    <property type="entry name" value="RNaseH-like_sf"/>
</dbReference>
<name>F6RIR0_ORNAN</name>
<feature type="compositionally biased region" description="Basic and acidic residues" evidence="7">
    <location>
        <begin position="267"/>
        <end position="278"/>
    </location>
</feature>
<reference evidence="9 10" key="1">
    <citation type="journal article" date="2008" name="Nature">
        <title>Genome analysis of the platypus reveals unique signatures of evolution.</title>
        <authorList>
            <person name="Warren W.C."/>
            <person name="Hillier L.W."/>
            <person name="Marshall Graves J.A."/>
            <person name="Birney E."/>
            <person name="Ponting C.P."/>
            <person name="Grutzner F."/>
            <person name="Belov K."/>
            <person name="Miller W."/>
            <person name="Clarke L."/>
            <person name="Chinwalla A.T."/>
            <person name="Yang S.P."/>
            <person name="Heger A."/>
            <person name="Locke D.P."/>
            <person name="Miethke P."/>
            <person name="Waters P.D."/>
            <person name="Veyrunes F."/>
            <person name="Fulton L."/>
            <person name="Fulton B."/>
            <person name="Graves T."/>
            <person name="Wallis J."/>
            <person name="Puente X.S."/>
            <person name="Lopez-Otin C."/>
            <person name="Ordonez G.R."/>
            <person name="Eichler E.E."/>
            <person name="Chen L."/>
            <person name="Cheng Z."/>
            <person name="Deakin J.E."/>
            <person name="Alsop A."/>
            <person name="Thompson K."/>
            <person name="Kirby P."/>
            <person name="Papenfuss A.T."/>
            <person name="Wakefield M.J."/>
            <person name="Olender T."/>
            <person name="Lancet D."/>
            <person name="Huttley G.A."/>
            <person name="Smit A.F."/>
            <person name="Pask A."/>
            <person name="Temple-Smith P."/>
            <person name="Batzer M.A."/>
            <person name="Walker J.A."/>
            <person name="Konkel M.K."/>
            <person name="Harris R.S."/>
            <person name="Whittington C.M."/>
            <person name="Wong E.S."/>
            <person name="Gemmell N.J."/>
            <person name="Buschiazzo E."/>
            <person name="Vargas Jentzsch I.M."/>
            <person name="Merkel A."/>
            <person name="Schmitz J."/>
            <person name="Zemann A."/>
            <person name="Churakov G."/>
            <person name="Kriegs J.O."/>
            <person name="Brosius J."/>
            <person name="Murchison E.P."/>
            <person name="Sachidanandam R."/>
            <person name="Smith C."/>
            <person name="Hannon G.J."/>
            <person name="Tsend-Ayush E."/>
            <person name="McMillan D."/>
            <person name="Attenborough R."/>
            <person name="Rens W."/>
            <person name="Ferguson-Smith M."/>
            <person name="Lefevre C.M."/>
            <person name="Sharp J.A."/>
            <person name="Nicholas K.R."/>
            <person name="Ray D.A."/>
            <person name="Kube M."/>
            <person name="Reinhardt R."/>
            <person name="Pringle T.H."/>
            <person name="Taylor J."/>
            <person name="Jones R.C."/>
            <person name="Nixon B."/>
            <person name="Dacheux J.L."/>
            <person name="Niwa H."/>
            <person name="Sekita Y."/>
            <person name="Huang X."/>
            <person name="Stark A."/>
            <person name="Kheradpour P."/>
            <person name="Kellis M."/>
            <person name="Flicek P."/>
            <person name="Chen Y."/>
            <person name="Webber C."/>
            <person name="Hardison R."/>
            <person name="Nelson J."/>
            <person name="Hallsworth-Pepin K."/>
            <person name="Delehaunty K."/>
            <person name="Markovic C."/>
            <person name="Minx P."/>
            <person name="Feng Y."/>
            <person name="Kremitzki C."/>
            <person name="Mitreva M."/>
            <person name="Glasscock J."/>
            <person name="Wylie T."/>
            <person name="Wohldmann P."/>
            <person name="Thiru P."/>
            <person name="Nhan M.N."/>
            <person name="Pohl C.S."/>
            <person name="Smith S.M."/>
            <person name="Hou S."/>
            <person name="Nefedov M."/>
            <person name="de Jong P.J."/>
            <person name="Renfree M.B."/>
            <person name="Mardis E.R."/>
            <person name="Wilson R.K."/>
        </authorList>
    </citation>
    <scope>NUCLEOTIDE SEQUENCE [LARGE SCALE GENOMIC DNA]</scope>
    <source>
        <strain evidence="9 10">Glennie</strain>
    </source>
</reference>
<dbReference type="SMART" id="SM00479">
    <property type="entry name" value="EXOIII"/>
    <property type="match status" value="1"/>
</dbReference>
<feature type="region of interest" description="Disordered" evidence="7">
    <location>
        <begin position="294"/>
        <end position="317"/>
    </location>
</feature>